<dbReference type="OrthoDB" id="9815749at2"/>
<dbReference type="Proteomes" id="UP000094472">
    <property type="component" value="Unassembled WGS sequence"/>
</dbReference>
<dbReference type="RefSeq" id="WP_158007972.1">
    <property type="nucleotide sequence ID" value="NZ_LPWF01000004.1"/>
</dbReference>
<protein>
    <recommendedName>
        <fullName evidence="1">Pilus formation protein N-terminal domain-containing protein</fullName>
    </recommendedName>
</protein>
<evidence type="ECO:0000259" key="1">
    <source>
        <dbReference type="Pfam" id="PF13629"/>
    </source>
</evidence>
<keyword evidence="3" id="KW-1185">Reference proteome</keyword>
<accession>A0A1E3W7B0</accession>
<name>A0A1E3W7B0_9HYPH</name>
<evidence type="ECO:0000313" key="3">
    <source>
        <dbReference type="Proteomes" id="UP000094472"/>
    </source>
</evidence>
<comment type="caution">
    <text evidence="2">The sequence shown here is derived from an EMBL/GenBank/DDBJ whole genome shotgun (WGS) entry which is preliminary data.</text>
</comment>
<dbReference type="STRING" id="1774969.AUC69_05275"/>
<gene>
    <name evidence="2" type="ORF">AUC69_05275</name>
</gene>
<reference evidence="2 3" key="1">
    <citation type="journal article" date="2016" name="Environ. Microbiol.">
        <title>New Methyloceanibacter diversity from North Sea sediments includes methanotroph containing solely the soluble methane monooxygenase.</title>
        <authorList>
            <person name="Vekeman B."/>
            <person name="Kerckhof F.M."/>
            <person name="Cremers G."/>
            <person name="de Vos P."/>
            <person name="Vandamme P."/>
            <person name="Boon N."/>
            <person name="Op den Camp H.J."/>
            <person name="Heylen K."/>
        </authorList>
    </citation>
    <scope>NUCLEOTIDE SEQUENCE [LARGE SCALE GENOMIC DNA]</scope>
    <source>
        <strain evidence="2 3">R-67175</strain>
    </source>
</reference>
<proteinExistence type="predicted"/>
<dbReference type="InterPro" id="IPR032789">
    <property type="entry name" value="T2SS-T3SS_pil_N"/>
</dbReference>
<dbReference type="Pfam" id="PF13629">
    <property type="entry name" value="T2SS-T3SS_pil_N"/>
    <property type="match status" value="1"/>
</dbReference>
<organism evidence="2 3">
    <name type="scientific">Methyloceanibacter superfactus</name>
    <dbReference type="NCBI Taxonomy" id="1774969"/>
    <lineage>
        <taxon>Bacteria</taxon>
        <taxon>Pseudomonadati</taxon>
        <taxon>Pseudomonadota</taxon>
        <taxon>Alphaproteobacteria</taxon>
        <taxon>Hyphomicrobiales</taxon>
        <taxon>Hyphomicrobiaceae</taxon>
        <taxon>Methyloceanibacter</taxon>
    </lineage>
</organism>
<dbReference type="AlphaFoldDB" id="A0A1E3W7B0"/>
<dbReference type="EMBL" id="LPWF01000004">
    <property type="protein sequence ID" value="ODS01674.1"/>
    <property type="molecule type" value="Genomic_DNA"/>
</dbReference>
<feature type="domain" description="Pilus formation protein N-terminal" evidence="1">
    <location>
        <begin position="16"/>
        <end position="83"/>
    </location>
</feature>
<sequence>MLTTASIPTVLAAGPEVVVMVDEATMLRLERSAAEIVVGNPSIADVSVQSGKVLVLTGKSFGQTNLIVLDAQGKVIINRRVVVQEPSGGYVTVYRGSSRQTLHCAPDCETPLVIGDEAAYFEAIAKEIKTKQAIGQSSAEGSKQDE</sequence>
<evidence type="ECO:0000313" key="2">
    <source>
        <dbReference type="EMBL" id="ODS01674.1"/>
    </source>
</evidence>